<dbReference type="GO" id="GO:0003700">
    <property type="term" value="F:DNA-binding transcription factor activity"/>
    <property type="evidence" value="ECO:0007669"/>
    <property type="project" value="InterPro"/>
</dbReference>
<dbReference type="SUPFAM" id="SSF46785">
    <property type="entry name" value="Winged helix' DNA-binding domain"/>
    <property type="match status" value="1"/>
</dbReference>
<dbReference type="InterPro" id="IPR005119">
    <property type="entry name" value="LysR_subst-bd"/>
</dbReference>
<dbReference type="Pfam" id="PF00126">
    <property type="entry name" value="HTH_1"/>
    <property type="match status" value="1"/>
</dbReference>
<dbReference type="PROSITE" id="PS50931">
    <property type="entry name" value="HTH_LYSR"/>
    <property type="match status" value="1"/>
</dbReference>
<dbReference type="SUPFAM" id="SSF53850">
    <property type="entry name" value="Periplasmic binding protein-like II"/>
    <property type="match status" value="1"/>
</dbReference>
<reference evidence="6 7" key="1">
    <citation type="submission" date="2018-08" db="EMBL/GenBank/DDBJ databases">
        <title>Hydrogenophaga sp. LA-38 isolated from sludge.</title>
        <authorList>
            <person name="Im W.-T."/>
        </authorList>
    </citation>
    <scope>NUCLEOTIDE SEQUENCE [LARGE SCALE GENOMIC DNA]</scope>
    <source>
        <strain evidence="6 7">LA-38</strain>
    </source>
</reference>
<dbReference type="RefSeq" id="WP_116958513.1">
    <property type="nucleotide sequence ID" value="NZ_QVLS01000003.1"/>
</dbReference>
<accession>A0A372EM76</accession>
<comment type="caution">
    <text evidence="6">The sequence shown here is derived from an EMBL/GenBank/DDBJ whole genome shotgun (WGS) entry which is preliminary data.</text>
</comment>
<name>A0A372EM76_9BURK</name>
<sequence>MEFRHLRCFLALAEELHFGRAAARLAMTQPPLSLNIQQLEASVGAPLFVRNSRGVALTPAGQAFVPRARALLEAAGAAAREAREVAQGVSGQLRVGFAGTVLYRGLPQILRGFAQRHPRLKLVLREMSSSDQLIDLQHQRLEAGFVHTTRVPPGCSQVLVSRQAFVACVPAGHALARKRRLAPAALAGEPFVAISRAVSPDYHDRLLALCADHGFEPDVRFELRHWLSVVSVVAQGLGVSLVPAALQQAGLPGAAFVPLQGDSPTYETHCLWRDGGESAALAAFLDVVRG</sequence>
<evidence type="ECO:0000313" key="7">
    <source>
        <dbReference type="Proteomes" id="UP000261931"/>
    </source>
</evidence>
<evidence type="ECO:0000256" key="1">
    <source>
        <dbReference type="ARBA" id="ARBA00009437"/>
    </source>
</evidence>
<dbReference type="Gene3D" id="3.40.190.10">
    <property type="entry name" value="Periplasmic binding protein-like II"/>
    <property type="match status" value="2"/>
</dbReference>
<evidence type="ECO:0000256" key="3">
    <source>
        <dbReference type="ARBA" id="ARBA00023125"/>
    </source>
</evidence>
<organism evidence="6 7">
    <name type="scientific">Hydrogenophaga borbori</name>
    <dbReference type="NCBI Taxonomy" id="2294117"/>
    <lineage>
        <taxon>Bacteria</taxon>
        <taxon>Pseudomonadati</taxon>
        <taxon>Pseudomonadota</taxon>
        <taxon>Betaproteobacteria</taxon>
        <taxon>Burkholderiales</taxon>
        <taxon>Comamonadaceae</taxon>
        <taxon>Hydrogenophaga</taxon>
    </lineage>
</organism>
<dbReference type="EMBL" id="QVLS01000003">
    <property type="protein sequence ID" value="RFP80501.1"/>
    <property type="molecule type" value="Genomic_DNA"/>
</dbReference>
<dbReference type="FunFam" id="1.10.10.10:FF:000001">
    <property type="entry name" value="LysR family transcriptional regulator"/>
    <property type="match status" value="1"/>
</dbReference>
<dbReference type="Pfam" id="PF03466">
    <property type="entry name" value="LysR_substrate"/>
    <property type="match status" value="1"/>
</dbReference>
<dbReference type="GO" id="GO:0003677">
    <property type="term" value="F:DNA binding"/>
    <property type="evidence" value="ECO:0007669"/>
    <property type="project" value="UniProtKB-KW"/>
</dbReference>
<evidence type="ECO:0000256" key="4">
    <source>
        <dbReference type="ARBA" id="ARBA00023163"/>
    </source>
</evidence>
<evidence type="ECO:0000313" key="6">
    <source>
        <dbReference type="EMBL" id="RFP80501.1"/>
    </source>
</evidence>
<dbReference type="PANTHER" id="PTHR30346">
    <property type="entry name" value="TRANSCRIPTIONAL DUAL REGULATOR HCAR-RELATED"/>
    <property type="match status" value="1"/>
</dbReference>
<keyword evidence="7" id="KW-1185">Reference proteome</keyword>
<dbReference type="InterPro" id="IPR000847">
    <property type="entry name" value="LysR_HTH_N"/>
</dbReference>
<dbReference type="PRINTS" id="PR00039">
    <property type="entry name" value="HTHLYSR"/>
</dbReference>
<dbReference type="GO" id="GO:0032993">
    <property type="term" value="C:protein-DNA complex"/>
    <property type="evidence" value="ECO:0007669"/>
    <property type="project" value="TreeGrafter"/>
</dbReference>
<dbReference type="InterPro" id="IPR036390">
    <property type="entry name" value="WH_DNA-bd_sf"/>
</dbReference>
<comment type="similarity">
    <text evidence="1">Belongs to the LysR transcriptional regulatory family.</text>
</comment>
<dbReference type="Proteomes" id="UP000261931">
    <property type="component" value="Unassembled WGS sequence"/>
</dbReference>
<gene>
    <name evidence="6" type="ORF">DY262_06310</name>
</gene>
<evidence type="ECO:0000256" key="2">
    <source>
        <dbReference type="ARBA" id="ARBA00023015"/>
    </source>
</evidence>
<dbReference type="PANTHER" id="PTHR30346:SF0">
    <property type="entry name" value="HCA OPERON TRANSCRIPTIONAL ACTIVATOR HCAR"/>
    <property type="match status" value="1"/>
</dbReference>
<dbReference type="AlphaFoldDB" id="A0A372EM76"/>
<keyword evidence="2" id="KW-0805">Transcription regulation</keyword>
<feature type="domain" description="HTH lysR-type" evidence="5">
    <location>
        <begin position="1"/>
        <end position="58"/>
    </location>
</feature>
<proteinExistence type="inferred from homology"/>
<dbReference type="InterPro" id="IPR036388">
    <property type="entry name" value="WH-like_DNA-bd_sf"/>
</dbReference>
<keyword evidence="4" id="KW-0804">Transcription</keyword>
<keyword evidence="3" id="KW-0238">DNA-binding</keyword>
<dbReference type="Gene3D" id="1.10.10.10">
    <property type="entry name" value="Winged helix-like DNA-binding domain superfamily/Winged helix DNA-binding domain"/>
    <property type="match status" value="1"/>
</dbReference>
<protein>
    <submittedName>
        <fullName evidence="6">LysR family transcriptional regulator</fullName>
    </submittedName>
</protein>
<evidence type="ECO:0000259" key="5">
    <source>
        <dbReference type="PROSITE" id="PS50931"/>
    </source>
</evidence>